<comment type="caution">
    <text evidence="2">The sequence shown here is derived from an EMBL/GenBank/DDBJ whole genome shotgun (WGS) entry which is preliminary data.</text>
</comment>
<dbReference type="Proteomes" id="UP001175271">
    <property type="component" value="Unassembled WGS sequence"/>
</dbReference>
<keyword evidence="3" id="KW-1185">Reference proteome</keyword>
<name>A0AA39M7J1_9BILA</name>
<reference evidence="2" key="1">
    <citation type="submission" date="2023-06" db="EMBL/GenBank/DDBJ databases">
        <title>Genomic analysis of the entomopathogenic nematode Steinernema hermaphroditum.</title>
        <authorList>
            <person name="Schwarz E.M."/>
            <person name="Heppert J.K."/>
            <person name="Baniya A."/>
            <person name="Schwartz H.T."/>
            <person name="Tan C.-H."/>
            <person name="Antoshechkin I."/>
            <person name="Sternberg P.W."/>
            <person name="Goodrich-Blair H."/>
            <person name="Dillman A.R."/>
        </authorList>
    </citation>
    <scope>NUCLEOTIDE SEQUENCE</scope>
    <source>
        <strain evidence="2">PS9179</strain>
        <tissue evidence="2">Whole animal</tissue>
    </source>
</reference>
<organism evidence="2 3">
    <name type="scientific">Steinernema hermaphroditum</name>
    <dbReference type="NCBI Taxonomy" id="289476"/>
    <lineage>
        <taxon>Eukaryota</taxon>
        <taxon>Metazoa</taxon>
        <taxon>Ecdysozoa</taxon>
        <taxon>Nematoda</taxon>
        <taxon>Chromadorea</taxon>
        <taxon>Rhabditida</taxon>
        <taxon>Tylenchina</taxon>
        <taxon>Panagrolaimomorpha</taxon>
        <taxon>Strongyloidoidea</taxon>
        <taxon>Steinernematidae</taxon>
        <taxon>Steinernema</taxon>
    </lineage>
</organism>
<evidence type="ECO:0000313" key="2">
    <source>
        <dbReference type="EMBL" id="KAK0423394.1"/>
    </source>
</evidence>
<gene>
    <name evidence="2" type="ORF">QR680_008123</name>
</gene>
<proteinExistence type="predicted"/>
<feature type="region of interest" description="Disordered" evidence="1">
    <location>
        <begin position="1"/>
        <end position="27"/>
    </location>
</feature>
<dbReference type="AlphaFoldDB" id="A0AA39M7J1"/>
<feature type="compositionally biased region" description="Polar residues" evidence="1">
    <location>
        <begin position="1"/>
        <end position="11"/>
    </location>
</feature>
<accession>A0AA39M7J1</accession>
<feature type="region of interest" description="Disordered" evidence="1">
    <location>
        <begin position="47"/>
        <end position="76"/>
    </location>
</feature>
<evidence type="ECO:0000256" key="1">
    <source>
        <dbReference type="SAM" id="MobiDB-lite"/>
    </source>
</evidence>
<protein>
    <submittedName>
        <fullName evidence="2">Uncharacterized protein</fullName>
    </submittedName>
</protein>
<dbReference type="EMBL" id="JAUCMV010000001">
    <property type="protein sequence ID" value="KAK0423394.1"/>
    <property type="molecule type" value="Genomic_DNA"/>
</dbReference>
<sequence>MGSVSSTSRNASDALEQHSATKLHASPIPSAVLDSDQVLLAASAQRGEFKEEEMTTNSSVPFVDPKPSAAFNRKWF</sequence>
<evidence type="ECO:0000313" key="3">
    <source>
        <dbReference type="Proteomes" id="UP001175271"/>
    </source>
</evidence>